<protein>
    <recommendedName>
        <fullName evidence="3">SLAP domain-containing protein</fullName>
    </recommendedName>
</protein>
<dbReference type="RefSeq" id="WP_029334617.1">
    <property type="nucleotide sequence ID" value="NZ_UGGP01000001.1"/>
</dbReference>
<evidence type="ECO:0000313" key="2">
    <source>
        <dbReference type="Proteomes" id="UP000254060"/>
    </source>
</evidence>
<reference evidence="1 2" key="1">
    <citation type="submission" date="2018-06" db="EMBL/GenBank/DDBJ databases">
        <authorList>
            <consortium name="Pathogen Informatics"/>
            <person name="Doyle S."/>
        </authorList>
    </citation>
    <scope>NUCLEOTIDE SEQUENCE [LARGE SCALE GENOMIC DNA]</scope>
    <source>
        <strain evidence="1 2">NCTC13163</strain>
    </source>
</reference>
<dbReference type="AlphaFoldDB" id="A0A377FS93"/>
<accession>A0A377FS93</accession>
<name>A0A377FS93_9BACL</name>
<organism evidence="1 2">
    <name type="scientific">Exiguobacterium aurantiacum</name>
    <dbReference type="NCBI Taxonomy" id="33987"/>
    <lineage>
        <taxon>Bacteria</taxon>
        <taxon>Bacillati</taxon>
        <taxon>Bacillota</taxon>
        <taxon>Bacilli</taxon>
        <taxon>Bacillales</taxon>
        <taxon>Bacillales Family XII. Incertae Sedis</taxon>
        <taxon>Exiguobacterium</taxon>
    </lineage>
</organism>
<sequence>MLGFRKRKQIETNKAEGERQLTLVFDDEMGIPKEDEYVFRYHAKRLPNLLENQLSIELLNAELLSEGLSIVALFRNTLPGSFEIDELPVLLLDANNVPLGRKVLNRVDLPNFEPWTSKPVYLDFFADELFGDFELNDSMRLVFQMNPIDPLQTVLDAERAAFSPLAWQQLARTNVSTPPVGENEFNMMLVHVETNETDVTATLLLRNGYAQDLNVEQLPLELMSGDEAVALTVVRLTEVVRGKHAYPVRATFEAIEATGPFTVRIKQ</sequence>
<proteinExistence type="predicted"/>
<dbReference type="STRING" id="1397694.GCA_000702585_01452"/>
<evidence type="ECO:0008006" key="3">
    <source>
        <dbReference type="Google" id="ProtNLM"/>
    </source>
</evidence>
<gene>
    <name evidence="1" type="ORF">NCTC13163_00938</name>
</gene>
<evidence type="ECO:0000313" key="1">
    <source>
        <dbReference type="EMBL" id="STO07588.1"/>
    </source>
</evidence>
<dbReference type="Proteomes" id="UP000254060">
    <property type="component" value="Unassembled WGS sequence"/>
</dbReference>
<dbReference type="OrthoDB" id="1907642at2"/>
<dbReference type="NCBIfam" id="TIGR04398">
    <property type="entry name" value="SLAP_DUP"/>
    <property type="match status" value="2"/>
</dbReference>
<dbReference type="EMBL" id="UGGP01000001">
    <property type="protein sequence ID" value="STO07588.1"/>
    <property type="molecule type" value="Genomic_DNA"/>
</dbReference>
<dbReference type="InterPro" id="IPR030910">
    <property type="entry name" value="SLAP_dom"/>
</dbReference>